<evidence type="ECO:0000313" key="1">
    <source>
        <dbReference type="EMBL" id="MCW6507190.1"/>
    </source>
</evidence>
<evidence type="ECO:0000313" key="2">
    <source>
        <dbReference type="Proteomes" id="UP001165667"/>
    </source>
</evidence>
<proteinExistence type="predicted"/>
<dbReference type="InterPro" id="IPR036282">
    <property type="entry name" value="Glutathione-S-Trfase_C_sf"/>
</dbReference>
<dbReference type="EMBL" id="JAMOIM010000002">
    <property type="protein sequence ID" value="MCW6507190.1"/>
    <property type="molecule type" value="Genomic_DNA"/>
</dbReference>
<protein>
    <recommendedName>
        <fullName evidence="3">Glutathione S-transferase</fullName>
    </recommendedName>
</protein>
<comment type="caution">
    <text evidence="1">The sequence shown here is derived from an EMBL/GenBank/DDBJ whole genome shotgun (WGS) entry which is preliminary data.</text>
</comment>
<dbReference type="SUPFAM" id="SSF47616">
    <property type="entry name" value="GST C-terminal domain-like"/>
    <property type="match status" value="1"/>
</dbReference>
<accession>A0AA42CLD2</accession>
<sequence>MLANHPFTTFRRHIRPLDLGLYPAIAAYAARLEARPALRKVVAPVA</sequence>
<name>A0AA42CLD2_9HYPH</name>
<gene>
    <name evidence="1" type="ORF">M8523_04055</name>
</gene>
<organism evidence="1 2">
    <name type="scientific">Lichenifustis flavocetrariae</name>
    <dbReference type="NCBI Taxonomy" id="2949735"/>
    <lineage>
        <taxon>Bacteria</taxon>
        <taxon>Pseudomonadati</taxon>
        <taxon>Pseudomonadota</taxon>
        <taxon>Alphaproteobacteria</taxon>
        <taxon>Hyphomicrobiales</taxon>
        <taxon>Lichenihabitantaceae</taxon>
        <taxon>Lichenifustis</taxon>
    </lineage>
</organism>
<evidence type="ECO:0008006" key="3">
    <source>
        <dbReference type="Google" id="ProtNLM"/>
    </source>
</evidence>
<reference evidence="1" key="1">
    <citation type="submission" date="2022-05" db="EMBL/GenBank/DDBJ databases">
        <authorList>
            <person name="Pankratov T."/>
        </authorList>
    </citation>
    <scope>NUCLEOTIDE SEQUENCE</scope>
    <source>
        <strain evidence="1">BP6-180914</strain>
    </source>
</reference>
<dbReference type="Proteomes" id="UP001165667">
    <property type="component" value="Unassembled WGS sequence"/>
</dbReference>
<dbReference type="AlphaFoldDB" id="A0AA42CLD2"/>
<dbReference type="RefSeq" id="WP_282583560.1">
    <property type="nucleotide sequence ID" value="NZ_JAMOIM010000002.1"/>
</dbReference>
<keyword evidence="2" id="KW-1185">Reference proteome</keyword>